<organism evidence="1 2">
    <name type="scientific">Hibiscus syriacus</name>
    <name type="common">Rose of Sharon</name>
    <dbReference type="NCBI Taxonomy" id="106335"/>
    <lineage>
        <taxon>Eukaryota</taxon>
        <taxon>Viridiplantae</taxon>
        <taxon>Streptophyta</taxon>
        <taxon>Embryophyta</taxon>
        <taxon>Tracheophyta</taxon>
        <taxon>Spermatophyta</taxon>
        <taxon>Magnoliopsida</taxon>
        <taxon>eudicotyledons</taxon>
        <taxon>Gunneridae</taxon>
        <taxon>Pentapetalae</taxon>
        <taxon>rosids</taxon>
        <taxon>malvids</taxon>
        <taxon>Malvales</taxon>
        <taxon>Malvaceae</taxon>
        <taxon>Malvoideae</taxon>
        <taxon>Hibiscus</taxon>
    </lineage>
</organism>
<reference evidence="1" key="1">
    <citation type="submission" date="2019-09" db="EMBL/GenBank/DDBJ databases">
        <title>Draft genome information of white flower Hibiscus syriacus.</title>
        <authorList>
            <person name="Kim Y.-M."/>
        </authorList>
    </citation>
    <scope>NUCLEOTIDE SEQUENCE [LARGE SCALE GENOMIC DNA]</scope>
    <source>
        <strain evidence="1">YM2019G1</strain>
    </source>
</reference>
<evidence type="ECO:0000313" key="2">
    <source>
        <dbReference type="Proteomes" id="UP000436088"/>
    </source>
</evidence>
<sequence length="101" mass="10600">MVSSAAGGGSAPIAIGTGNRRITSQEGNRVLRQVRVEAQGTVGGSSSGSHGIRCTSGNRLLELSFKIGFLVLDRRLEQKKGDHATTAGSYRVCVLQSKLQT</sequence>
<evidence type="ECO:0000313" key="1">
    <source>
        <dbReference type="EMBL" id="KAE8686390.1"/>
    </source>
</evidence>
<name>A0A6A2Z4U3_HIBSY</name>
<protein>
    <submittedName>
        <fullName evidence="1">Uncharacterized protein</fullName>
    </submittedName>
</protein>
<dbReference type="EMBL" id="VEPZ02001219">
    <property type="protein sequence ID" value="KAE8686390.1"/>
    <property type="molecule type" value="Genomic_DNA"/>
</dbReference>
<accession>A0A6A2Z4U3</accession>
<dbReference type="Proteomes" id="UP000436088">
    <property type="component" value="Unassembled WGS sequence"/>
</dbReference>
<proteinExistence type="predicted"/>
<dbReference type="AlphaFoldDB" id="A0A6A2Z4U3"/>
<keyword evidence="2" id="KW-1185">Reference proteome</keyword>
<comment type="caution">
    <text evidence="1">The sequence shown here is derived from an EMBL/GenBank/DDBJ whole genome shotgun (WGS) entry which is preliminary data.</text>
</comment>
<gene>
    <name evidence="1" type="ORF">F3Y22_tig00111069pilonHSYRG00180</name>
</gene>